<dbReference type="AlphaFoldDB" id="A0A3S0NF81"/>
<name>A0A3S0NF81_9GAMM</name>
<dbReference type="EMBL" id="RXHI01000003">
    <property type="protein sequence ID" value="RUA23108.1"/>
    <property type="molecule type" value="Genomic_DNA"/>
</dbReference>
<organism evidence="1">
    <name type="scientific">Billgrantia gudaonensis</name>
    <dbReference type="NCBI Taxonomy" id="376427"/>
    <lineage>
        <taxon>Bacteria</taxon>
        <taxon>Pseudomonadati</taxon>
        <taxon>Pseudomonadota</taxon>
        <taxon>Gammaproteobacteria</taxon>
        <taxon>Oceanospirillales</taxon>
        <taxon>Halomonadaceae</taxon>
        <taxon>Billgrantia</taxon>
    </lineage>
</organism>
<evidence type="ECO:0000313" key="1">
    <source>
        <dbReference type="EMBL" id="RUA23108.1"/>
    </source>
</evidence>
<protein>
    <submittedName>
        <fullName evidence="1">Uncharacterized protein</fullName>
    </submittedName>
</protein>
<proteinExistence type="predicted"/>
<accession>A0A3S0NF81</accession>
<reference evidence="1" key="1">
    <citation type="submission" date="2018-12" db="EMBL/GenBank/DDBJ databases">
        <authorList>
            <person name="Jadhav K."/>
            <person name="Kushwaha B."/>
            <person name="Jadhav I."/>
        </authorList>
    </citation>
    <scope>NUCLEOTIDE SEQUENCE [LARGE SCALE GENOMIC DNA]</scope>
    <source>
        <strain evidence="1">SBS 10</strain>
    </source>
</reference>
<sequence length="72" mass="8286">MSQIQYFIRVSSVEQAEHVVRGLDHIAESVARLTHCRVERHWVAKSRPGLPNHAMAELTYANLERVGPPRQR</sequence>
<comment type="caution">
    <text evidence="1">The sequence shown here is derived from an EMBL/GenBank/DDBJ whole genome shotgun (WGS) entry which is preliminary data.</text>
</comment>
<gene>
    <name evidence="1" type="ORF">DSL92_01425</name>
</gene>